<organism evidence="1 2">
    <name type="scientific">Acer yangbiense</name>
    <dbReference type="NCBI Taxonomy" id="1000413"/>
    <lineage>
        <taxon>Eukaryota</taxon>
        <taxon>Viridiplantae</taxon>
        <taxon>Streptophyta</taxon>
        <taxon>Embryophyta</taxon>
        <taxon>Tracheophyta</taxon>
        <taxon>Spermatophyta</taxon>
        <taxon>Magnoliopsida</taxon>
        <taxon>eudicotyledons</taxon>
        <taxon>Gunneridae</taxon>
        <taxon>Pentapetalae</taxon>
        <taxon>rosids</taxon>
        <taxon>malvids</taxon>
        <taxon>Sapindales</taxon>
        <taxon>Sapindaceae</taxon>
        <taxon>Hippocastanoideae</taxon>
        <taxon>Acereae</taxon>
        <taxon>Acer</taxon>
    </lineage>
</organism>
<reference evidence="2" key="1">
    <citation type="journal article" date="2019" name="Gigascience">
        <title>De novo genome assembly of the endangered Acer yangbiense, a plant species with extremely small populations endemic to Yunnan Province, China.</title>
        <authorList>
            <person name="Yang J."/>
            <person name="Wariss H.M."/>
            <person name="Tao L."/>
            <person name="Zhang R."/>
            <person name="Yun Q."/>
            <person name="Hollingsworth P."/>
            <person name="Dao Z."/>
            <person name="Luo G."/>
            <person name="Guo H."/>
            <person name="Ma Y."/>
            <person name="Sun W."/>
        </authorList>
    </citation>
    <scope>NUCLEOTIDE SEQUENCE [LARGE SCALE GENOMIC DNA]</scope>
    <source>
        <strain evidence="2">cv. Malutang</strain>
    </source>
</reference>
<protein>
    <submittedName>
        <fullName evidence="1">Uncharacterized protein</fullName>
    </submittedName>
</protein>
<proteinExistence type="predicted"/>
<dbReference type="SUPFAM" id="SSF57938">
    <property type="entry name" value="DnaJ/Hsp40 cysteine-rich domain"/>
    <property type="match status" value="1"/>
</dbReference>
<comment type="caution">
    <text evidence="1">The sequence shown here is derived from an EMBL/GenBank/DDBJ whole genome shotgun (WGS) entry which is preliminary data.</text>
</comment>
<dbReference type="PANTHER" id="PTHR15852:SF66">
    <property type="entry name" value="OS09G0423700 PROTEIN"/>
    <property type="match status" value="1"/>
</dbReference>
<dbReference type="PANTHER" id="PTHR15852">
    <property type="entry name" value="PLASTID TRANSCRIPTIONALLY ACTIVE PROTEIN"/>
    <property type="match status" value="1"/>
</dbReference>
<keyword evidence="2" id="KW-1185">Reference proteome</keyword>
<dbReference type="EMBL" id="VAHF01000005">
    <property type="protein sequence ID" value="TXG62289.1"/>
    <property type="molecule type" value="Genomic_DNA"/>
</dbReference>
<sequence>MTSTCCRSTVVATKSMQNASSLTTQNAPMNMMIIIRVVGVVPRGTSIKSDRRRVRGARASMVDSYESSSNNFVRRMEQAWLISQMENLSFEAGEFTKNLFETIFHGHYAVENNISSSKGTVSELFDAIRNCILINGIVSEMQPRPVACSSCESNGHIECKWCGGTGFFILGDNMLCQVPSKNSSCVICAGKGSTCCSDCKGTGFRAKWLGEPPISK</sequence>
<dbReference type="AlphaFoldDB" id="A0A5C7I001"/>
<dbReference type="InterPro" id="IPR036410">
    <property type="entry name" value="HSP_DnaJ_Cys-rich_dom_sf"/>
</dbReference>
<evidence type="ECO:0000313" key="1">
    <source>
        <dbReference type="EMBL" id="TXG62289.1"/>
    </source>
</evidence>
<dbReference type="OrthoDB" id="535916at2759"/>
<evidence type="ECO:0000313" key="2">
    <source>
        <dbReference type="Proteomes" id="UP000323000"/>
    </source>
</evidence>
<dbReference type="Proteomes" id="UP000323000">
    <property type="component" value="Chromosome 5"/>
</dbReference>
<name>A0A5C7I001_9ROSI</name>
<gene>
    <name evidence="1" type="ORF">EZV62_013652</name>
</gene>
<accession>A0A5C7I001</accession>